<accession>A0A2H4QBC5</accession>
<organism evidence="1">
    <name type="scientific">Torque teno calomys tener virus</name>
    <dbReference type="NCBI Taxonomy" id="2054616"/>
    <lineage>
        <taxon>Viruses</taxon>
        <taxon>Monodnaviria</taxon>
        <taxon>Shotokuvirae</taxon>
        <taxon>Commensaviricota</taxon>
        <taxon>Cardeaviricetes</taxon>
        <taxon>Sanitavirales</taxon>
        <taxon>Anelloviridae</taxon>
    </lineage>
</organism>
<dbReference type="EMBL" id="MF541391">
    <property type="protein sequence ID" value="ATX61884.1"/>
    <property type="molecule type" value="Genomic_DNA"/>
</dbReference>
<name>A0A2H4QBC5_9VIRU</name>
<sequence length="115" mass="12701">MSYYPTAQLYIGIVISPNTKSSHRIKAVPYTLISICISKFIPQYQWTKYTPNSTFPLKSRLNFIKGSYSEVPSSRSSSSFAAAKRSSSVSSSWPPPSSFSPSAWFPFISSCHSGS</sequence>
<reference evidence="1" key="1">
    <citation type="journal article" date="2017" name="Virology">
        <title>Discovery of novel anelloviruses in small mammals expands the host range and diversity of the Anelloviridae.</title>
        <authorList>
            <person name="de Souza W.M."/>
            <person name="Fumagalli M.J."/>
            <person name="de Araujo J."/>
            <person name="Sabino-Santos G.Jr."/>
            <person name="Maia F.G.M."/>
            <person name="Romeiro M.F."/>
            <person name="Modha S."/>
            <person name="Nardi M.S."/>
            <person name="Queiroz L.H."/>
            <person name="Durigon E.L."/>
            <person name="Nunes M.R.T."/>
            <person name="Murcia P.R."/>
            <person name="Figueiredo L.T.M."/>
        </authorList>
    </citation>
    <scope>NUCLEOTIDE SEQUENCE</scope>
    <source>
        <strain evidence="1">138</strain>
    </source>
</reference>
<evidence type="ECO:0000313" key="1">
    <source>
        <dbReference type="EMBL" id="ATX61884.1"/>
    </source>
</evidence>
<protein>
    <submittedName>
        <fullName evidence="1">Uncharacterized protein</fullName>
    </submittedName>
</protein>
<proteinExistence type="predicted"/>